<comment type="caution">
    <text evidence="3">The sequence shown here is derived from an EMBL/GenBank/DDBJ whole genome shotgun (WGS) entry which is preliminary data.</text>
</comment>
<dbReference type="EMBL" id="VOTZ01000007">
    <property type="protein sequence ID" value="MCQ1538242.1"/>
    <property type="molecule type" value="Genomic_DNA"/>
</dbReference>
<dbReference type="InterPro" id="IPR017255">
    <property type="entry name" value="AcTrfase_GNAT_prd"/>
</dbReference>
<dbReference type="Gene3D" id="3.40.630.30">
    <property type="match status" value="1"/>
</dbReference>
<proteinExistence type="predicted"/>
<sequence>MVIIRIFENGDCEAVARMEERSSGSISGAYVFIRQMQAISGDTFFVAVADDCIAGYTIGSIVGRSPDTGWILRLQVADRYKRNGIGRRLMEQLLATFEAMGVTKALLSVSPENHAALPLYRSLGFTEHSFESEYFGPGGDRYIMAIKL</sequence>
<keyword evidence="1" id="KW-0808">Transferase</keyword>
<protein>
    <submittedName>
        <fullName evidence="3">GNAT family N-acetyltransferase</fullName>
    </submittedName>
</protein>
<name>A0ABD4TH00_9EURY</name>
<dbReference type="CDD" id="cd04301">
    <property type="entry name" value="NAT_SF"/>
    <property type="match status" value="1"/>
</dbReference>
<evidence type="ECO:0000259" key="2">
    <source>
        <dbReference type="PROSITE" id="PS51186"/>
    </source>
</evidence>
<feature type="domain" description="N-acetyltransferase" evidence="2">
    <location>
        <begin position="2"/>
        <end position="148"/>
    </location>
</feature>
<evidence type="ECO:0000256" key="1">
    <source>
        <dbReference type="ARBA" id="ARBA00022679"/>
    </source>
</evidence>
<keyword evidence="4" id="KW-1185">Reference proteome</keyword>
<dbReference type="InterPro" id="IPR000182">
    <property type="entry name" value="GNAT_dom"/>
</dbReference>
<dbReference type="PIRSF" id="PIRSF037663">
    <property type="entry name" value="Acetyltransf_GNAT_prd"/>
    <property type="match status" value="1"/>
</dbReference>
<dbReference type="InterPro" id="IPR050769">
    <property type="entry name" value="NAT_camello-type"/>
</dbReference>
<dbReference type="InterPro" id="IPR016181">
    <property type="entry name" value="Acyl_CoA_acyltransferase"/>
</dbReference>
<dbReference type="RefSeq" id="WP_255332185.1">
    <property type="nucleotide sequence ID" value="NZ_VOTZ01000007.1"/>
</dbReference>
<evidence type="ECO:0000313" key="3">
    <source>
        <dbReference type="EMBL" id="MCQ1538242.1"/>
    </source>
</evidence>
<dbReference type="PANTHER" id="PTHR13947">
    <property type="entry name" value="GNAT FAMILY N-ACETYLTRANSFERASE"/>
    <property type="match status" value="1"/>
</dbReference>
<reference evidence="3 4" key="1">
    <citation type="submission" date="2019-08" db="EMBL/GenBank/DDBJ databases">
        <authorList>
            <person name="Chen S.-C."/>
            <person name="Lai M.-C."/>
            <person name="You Y.-T."/>
        </authorList>
    </citation>
    <scope>NUCLEOTIDE SEQUENCE [LARGE SCALE GENOMIC DNA]</scope>
    <source>
        <strain evidence="3 4">P2F9704a</strain>
    </source>
</reference>
<dbReference type="PANTHER" id="PTHR13947:SF37">
    <property type="entry name" value="LD18367P"/>
    <property type="match status" value="1"/>
</dbReference>
<dbReference type="AlphaFoldDB" id="A0ABD4TH00"/>
<accession>A0ABD4TH00</accession>
<dbReference type="PROSITE" id="PS51186">
    <property type="entry name" value="GNAT"/>
    <property type="match status" value="1"/>
</dbReference>
<evidence type="ECO:0000313" key="4">
    <source>
        <dbReference type="Proteomes" id="UP001524383"/>
    </source>
</evidence>
<dbReference type="Pfam" id="PF00583">
    <property type="entry name" value="Acetyltransf_1"/>
    <property type="match status" value="1"/>
</dbReference>
<dbReference type="GO" id="GO:0016740">
    <property type="term" value="F:transferase activity"/>
    <property type="evidence" value="ECO:0007669"/>
    <property type="project" value="UniProtKB-KW"/>
</dbReference>
<dbReference type="SUPFAM" id="SSF55729">
    <property type="entry name" value="Acyl-CoA N-acyltransferases (Nat)"/>
    <property type="match status" value="1"/>
</dbReference>
<organism evidence="3 4">
    <name type="scientific">Methanocalculus taiwanensis</name>
    <dbReference type="NCBI Taxonomy" id="106207"/>
    <lineage>
        <taxon>Archaea</taxon>
        <taxon>Methanobacteriati</taxon>
        <taxon>Methanobacteriota</taxon>
        <taxon>Stenosarchaea group</taxon>
        <taxon>Methanomicrobia</taxon>
        <taxon>Methanomicrobiales</taxon>
        <taxon>Methanocalculaceae</taxon>
        <taxon>Methanocalculus</taxon>
    </lineage>
</organism>
<gene>
    <name evidence="3" type="ORF">FTO68_04460</name>
</gene>
<dbReference type="Proteomes" id="UP001524383">
    <property type="component" value="Unassembled WGS sequence"/>
</dbReference>